<comment type="caution">
    <text evidence="1">The sequence shown here is derived from an EMBL/GenBank/DDBJ whole genome shotgun (WGS) entry which is preliminary data.</text>
</comment>
<evidence type="ECO:0000313" key="1">
    <source>
        <dbReference type="EMBL" id="CAG8694830.1"/>
    </source>
</evidence>
<proteinExistence type="predicted"/>
<name>A0ACA9P7F2_9GLOM</name>
<evidence type="ECO:0000313" key="2">
    <source>
        <dbReference type="Proteomes" id="UP000789860"/>
    </source>
</evidence>
<gene>
    <name evidence="1" type="ORF">SCALOS_LOCUS10273</name>
</gene>
<sequence>LLQRANQHMQDEQNMMQGWQELQEQSQQDNNNIDMQDEYHPLDEQNEQPPLQQRWQEAEQLSPQQQNHRNSIIKQEKEIEREFERDIDRGQHILEQQLLLQQLQLQEKDKEQQQHEKQQLQRQFHEQEQIQMQQRQEQEQKQIQLQMQLRLQQQHQQQLLLQQQQILQDQQHRQQHIMQQQHHQQLLLQHHFDPDQDDDVLKEAFSYPNIGNLGGSGSTPPLSPTGKTKYSTHPLIGPNSAFSDTNSGVTSLFSGGLNSESRKPEQYKWLYRDPSGNIQ</sequence>
<keyword evidence="2" id="KW-1185">Reference proteome</keyword>
<reference evidence="1" key="1">
    <citation type="submission" date="2021-06" db="EMBL/GenBank/DDBJ databases">
        <authorList>
            <person name="Kallberg Y."/>
            <person name="Tangrot J."/>
            <person name="Rosling A."/>
        </authorList>
    </citation>
    <scope>NUCLEOTIDE SEQUENCE</scope>
    <source>
        <strain evidence="1">AU212A</strain>
    </source>
</reference>
<feature type="non-terminal residue" evidence="1">
    <location>
        <position position="279"/>
    </location>
</feature>
<dbReference type="EMBL" id="CAJVPM010037227">
    <property type="protein sequence ID" value="CAG8694830.1"/>
    <property type="molecule type" value="Genomic_DNA"/>
</dbReference>
<feature type="non-terminal residue" evidence="1">
    <location>
        <position position="1"/>
    </location>
</feature>
<accession>A0ACA9P7F2</accession>
<dbReference type="Proteomes" id="UP000789860">
    <property type="component" value="Unassembled WGS sequence"/>
</dbReference>
<organism evidence="1 2">
    <name type="scientific">Scutellospora calospora</name>
    <dbReference type="NCBI Taxonomy" id="85575"/>
    <lineage>
        <taxon>Eukaryota</taxon>
        <taxon>Fungi</taxon>
        <taxon>Fungi incertae sedis</taxon>
        <taxon>Mucoromycota</taxon>
        <taxon>Glomeromycotina</taxon>
        <taxon>Glomeromycetes</taxon>
        <taxon>Diversisporales</taxon>
        <taxon>Gigasporaceae</taxon>
        <taxon>Scutellospora</taxon>
    </lineage>
</organism>
<protein>
    <submittedName>
        <fullName evidence="1">10721_t:CDS:1</fullName>
    </submittedName>
</protein>